<dbReference type="InterPro" id="IPR004045">
    <property type="entry name" value="Glutathione_S-Trfase_N"/>
</dbReference>
<dbReference type="PROSITE" id="PS50404">
    <property type="entry name" value="GST_NTER"/>
    <property type="match status" value="1"/>
</dbReference>
<gene>
    <name evidence="4" type="primary">yfcG</name>
    <name evidence="4" type="ORF">CBM2589_A80055</name>
</gene>
<dbReference type="EMBL" id="OFSP01000038">
    <property type="protein sequence ID" value="SOY67360.1"/>
    <property type="molecule type" value="Genomic_DNA"/>
</dbReference>
<feature type="domain" description="GST C-terminal" evidence="3">
    <location>
        <begin position="90"/>
        <end position="212"/>
    </location>
</feature>
<dbReference type="Pfam" id="PF00043">
    <property type="entry name" value="GST_C"/>
    <property type="match status" value="1"/>
</dbReference>
<dbReference type="Proteomes" id="UP000256297">
    <property type="component" value="Chromosome CBM2589_a"/>
</dbReference>
<dbReference type="SFLD" id="SFLDS00019">
    <property type="entry name" value="Glutathione_Transferase_(cytos"/>
    <property type="match status" value="1"/>
</dbReference>
<dbReference type="PANTHER" id="PTHR44051">
    <property type="entry name" value="GLUTATHIONE S-TRANSFERASE-RELATED"/>
    <property type="match status" value="1"/>
</dbReference>
<organism evidence="4 5">
    <name type="scientific">Cupriavidus taiwanensis</name>
    <dbReference type="NCBI Taxonomy" id="164546"/>
    <lineage>
        <taxon>Bacteria</taxon>
        <taxon>Pseudomonadati</taxon>
        <taxon>Pseudomonadota</taxon>
        <taxon>Betaproteobacteria</taxon>
        <taxon>Burkholderiales</taxon>
        <taxon>Burkholderiaceae</taxon>
        <taxon>Cupriavidus</taxon>
    </lineage>
</organism>
<dbReference type="Gene3D" id="1.20.1050.10">
    <property type="match status" value="1"/>
</dbReference>
<name>A0A976A894_9BURK</name>
<dbReference type="Gene3D" id="3.40.30.10">
    <property type="entry name" value="Glutaredoxin"/>
    <property type="match status" value="1"/>
</dbReference>
<evidence type="ECO:0000259" key="2">
    <source>
        <dbReference type="PROSITE" id="PS50404"/>
    </source>
</evidence>
<dbReference type="SFLD" id="SFLDG00358">
    <property type="entry name" value="Main_(cytGST)"/>
    <property type="match status" value="1"/>
</dbReference>
<comment type="similarity">
    <text evidence="1">Belongs to the GST superfamily.</text>
</comment>
<dbReference type="CDD" id="cd10291">
    <property type="entry name" value="GST_C_YfcG_like"/>
    <property type="match status" value="1"/>
</dbReference>
<reference evidence="4 5" key="1">
    <citation type="submission" date="2018-01" db="EMBL/GenBank/DDBJ databases">
        <authorList>
            <person name="Clerissi C."/>
        </authorList>
    </citation>
    <scope>NUCLEOTIDE SEQUENCE [LARGE SCALE GENOMIC DNA]</scope>
    <source>
        <strain evidence="4">Cupriavidus taiwanensis STM 3521</strain>
    </source>
</reference>
<evidence type="ECO:0000313" key="4">
    <source>
        <dbReference type="EMBL" id="SOY67360.1"/>
    </source>
</evidence>
<dbReference type="AlphaFoldDB" id="A0A976A894"/>
<accession>A0A976A894</accession>
<evidence type="ECO:0000313" key="5">
    <source>
        <dbReference type="Proteomes" id="UP000256297"/>
    </source>
</evidence>
<dbReference type="InterPro" id="IPR040079">
    <property type="entry name" value="Glutathione_S-Trfase"/>
</dbReference>
<dbReference type="Pfam" id="PF02798">
    <property type="entry name" value="GST_N"/>
    <property type="match status" value="1"/>
</dbReference>
<sequence length="233" mass="26733">MIDLYFWSTPNGYKVSILLEELAMPYNVIPVHLGKGQQFAPEFLAVSPNNKIPAIIDHDGPDGQAISMFESGAIMMYLAEKSGYRFMPQDTRRRYQVVQWLMFQMGGVGPMLGQAHHFRKYAPEQIAYAIDRYTNEARRLYTVIDRRLANTEYLAGEYSIADMATYPWLRAHKWQGQDLADYPNLQRWYSAVRDRPAVQRGIAVLEEKVDKTGAKPGGERWDNLFGKGQFAAR</sequence>
<dbReference type="PANTHER" id="PTHR44051:SF19">
    <property type="entry name" value="DISULFIDE-BOND OXIDOREDUCTASE YFCG"/>
    <property type="match status" value="1"/>
</dbReference>
<dbReference type="InterPro" id="IPR010987">
    <property type="entry name" value="Glutathione-S-Trfase_C-like"/>
</dbReference>
<dbReference type="SUPFAM" id="SSF47616">
    <property type="entry name" value="GST C-terminal domain-like"/>
    <property type="match status" value="1"/>
</dbReference>
<dbReference type="PROSITE" id="PS50405">
    <property type="entry name" value="GST_CTER"/>
    <property type="match status" value="1"/>
</dbReference>
<dbReference type="InterPro" id="IPR004046">
    <property type="entry name" value="GST_C"/>
</dbReference>
<proteinExistence type="inferred from homology"/>
<dbReference type="SFLD" id="SFLDG01151">
    <property type="entry name" value="Main.2:_Nu-like"/>
    <property type="match status" value="1"/>
</dbReference>
<dbReference type="RefSeq" id="WP_116340493.1">
    <property type="nucleotide sequence ID" value="NZ_LT976857.1"/>
</dbReference>
<evidence type="ECO:0000256" key="1">
    <source>
        <dbReference type="RuleBase" id="RU003494"/>
    </source>
</evidence>
<dbReference type="InterPro" id="IPR036282">
    <property type="entry name" value="Glutathione-S-Trfase_C_sf"/>
</dbReference>
<feature type="domain" description="GST N-terminal" evidence="2">
    <location>
        <begin position="1"/>
        <end position="86"/>
    </location>
</feature>
<dbReference type="SUPFAM" id="SSF52833">
    <property type="entry name" value="Thioredoxin-like"/>
    <property type="match status" value="1"/>
</dbReference>
<comment type="caution">
    <text evidence="4">The sequence shown here is derived from an EMBL/GenBank/DDBJ whole genome shotgun (WGS) entry which is preliminary data.</text>
</comment>
<protein>
    <submittedName>
        <fullName evidence="4">S-transferase</fullName>
    </submittedName>
</protein>
<evidence type="ECO:0000259" key="3">
    <source>
        <dbReference type="PROSITE" id="PS50405"/>
    </source>
</evidence>
<dbReference type="InterPro" id="IPR036249">
    <property type="entry name" value="Thioredoxin-like_sf"/>
</dbReference>
<dbReference type="CDD" id="cd03048">
    <property type="entry name" value="GST_N_Ure2p_like"/>
    <property type="match status" value="1"/>
</dbReference>